<feature type="domain" description="Glutaminase EF-hand" evidence="7">
    <location>
        <begin position="25"/>
        <end position="116"/>
    </location>
</feature>
<keyword evidence="4" id="KW-0378">Hydrolase</keyword>
<dbReference type="OrthoDB" id="9995210at2759"/>
<dbReference type="EC" id="3.5.1.2" evidence="2"/>
<evidence type="ECO:0000313" key="9">
    <source>
        <dbReference type="Proteomes" id="UP000031036"/>
    </source>
</evidence>
<sequence>MPHDRTRTLSSESTASYSTRITPHIADMVFDVYRNPDTETLCVRSLLKSLKECGIRENDPRLSTFMTAIAHEERRESLSEMKSESTTDLDRDTFRRCVGESIGTIAKALKKQLVIPDWPMFVSVITEIFDSCRKFNDGKVADYIPQLARCDPSYWAVSICTVDGQRRSWGDWKVPFCLQSVSKPFTYTIALEELGADEVVHPLPYHLSLSLLLNEICLDHNHKPHNPMINAGAILVASLLKRDCSLSSRFDFALHQLKKFACGGFVGFNNAVFLSERETADRNYALSYYMREHKCFPANTNLQARKACNQAIPPHS</sequence>
<keyword evidence="9" id="KW-1185">Reference proteome</keyword>
<protein>
    <recommendedName>
        <fullName evidence="2">glutaminase</fullName>
        <ecNumber evidence="2">3.5.1.2</ecNumber>
    </recommendedName>
</protein>
<comment type="similarity">
    <text evidence="1">Belongs to the glutaminase family.</text>
</comment>
<name>A0A0B2V085_TOXCA</name>
<evidence type="ECO:0000313" key="8">
    <source>
        <dbReference type="EMBL" id="KHN75158.1"/>
    </source>
</evidence>
<dbReference type="STRING" id="6265.A0A0B2V085"/>
<dbReference type="PANTHER" id="PTHR12544:SF51">
    <property type="entry name" value="GLUTAMINASE 3-RELATED"/>
    <property type="match status" value="1"/>
</dbReference>
<gene>
    <name evidence="8" type="primary">glna-3</name>
    <name evidence="8" type="ORF">Tcan_04002</name>
</gene>
<evidence type="ECO:0000256" key="5">
    <source>
        <dbReference type="ARBA" id="ARBA00023043"/>
    </source>
</evidence>
<dbReference type="PANTHER" id="PTHR12544">
    <property type="entry name" value="GLUTAMINASE"/>
    <property type="match status" value="1"/>
</dbReference>
<keyword evidence="3" id="KW-0677">Repeat</keyword>
<dbReference type="Pfam" id="PF04960">
    <property type="entry name" value="Glutaminase"/>
    <property type="match status" value="1"/>
</dbReference>
<evidence type="ECO:0000256" key="6">
    <source>
        <dbReference type="ARBA" id="ARBA00049534"/>
    </source>
</evidence>
<dbReference type="Pfam" id="PF17959">
    <property type="entry name" value="EF-hand_14"/>
    <property type="match status" value="1"/>
</dbReference>
<dbReference type="OMA" id="MLINART"/>
<keyword evidence="5" id="KW-0040">ANK repeat</keyword>
<dbReference type="Gene3D" id="3.40.710.10">
    <property type="entry name" value="DD-peptidase/beta-lactamase superfamily"/>
    <property type="match status" value="1"/>
</dbReference>
<evidence type="ECO:0000256" key="1">
    <source>
        <dbReference type="ARBA" id="ARBA00011076"/>
    </source>
</evidence>
<evidence type="ECO:0000256" key="3">
    <source>
        <dbReference type="ARBA" id="ARBA00022737"/>
    </source>
</evidence>
<dbReference type="GO" id="GO:0006537">
    <property type="term" value="P:glutamate biosynthetic process"/>
    <property type="evidence" value="ECO:0007669"/>
    <property type="project" value="TreeGrafter"/>
</dbReference>
<accession>A0A0B2V085</accession>
<comment type="catalytic activity">
    <reaction evidence="6">
        <text>L-glutamine + H2O = L-glutamate + NH4(+)</text>
        <dbReference type="Rhea" id="RHEA:15889"/>
        <dbReference type="ChEBI" id="CHEBI:15377"/>
        <dbReference type="ChEBI" id="CHEBI:28938"/>
        <dbReference type="ChEBI" id="CHEBI:29985"/>
        <dbReference type="ChEBI" id="CHEBI:58359"/>
        <dbReference type="EC" id="3.5.1.2"/>
    </reaction>
</comment>
<comment type="caution">
    <text evidence="8">The sequence shown here is derived from an EMBL/GenBank/DDBJ whole genome shotgun (WGS) entry which is preliminary data.</text>
</comment>
<dbReference type="Proteomes" id="UP000031036">
    <property type="component" value="Unassembled WGS sequence"/>
</dbReference>
<evidence type="ECO:0000256" key="4">
    <source>
        <dbReference type="ARBA" id="ARBA00022801"/>
    </source>
</evidence>
<dbReference type="AlphaFoldDB" id="A0A0B2V085"/>
<dbReference type="SUPFAM" id="SSF56601">
    <property type="entry name" value="beta-lactamase/transpeptidase-like"/>
    <property type="match status" value="1"/>
</dbReference>
<dbReference type="GO" id="GO:0006543">
    <property type="term" value="P:L-glutamine catabolic process"/>
    <property type="evidence" value="ECO:0007669"/>
    <property type="project" value="TreeGrafter"/>
</dbReference>
<dbReference type="Gene3D" id="1.10.238.210">
    <property type="match status" value="1"/>
</dbReference>
<reference evidence="8 9" key="1">
    <citation type="submission" date="2014-11" db="EMBL/GenBank/DDBJ databases">
        <title>Genetic blueprint of the zoonotic pathogen Toxocara canis.</title>
        <authorList>
            <person name="Zhu X.-Q."/>
            <person name="Korhonen P.K."/>
            <person name="Cai H."/>
            <person name="Young N.D."/>
            <person name="Nejsum P."/>
            <person name="von Samson-Himmelstjerna G."/>
            <person name="Boag P.R."/>
            <person name="Tan P."/>
            <person name="Li Q."/>
            <person name="Min J."/>
            <person name="Yang Y."/>
            <person name="Wang X."/>
            <person name="Fang X."/>
            <person name="Hall R.S."/>
            <person name="Hofmann A."/>
            <person name="Sternberg P.W."/>
            <person name="Jex A.R."/>
            <person name="Gasser R.B."/>
        </authorList>
    </citation>
    <scope>NUCLEOTIDE SEQUENCE [LARGE SCALE GENOMIC DNA]</scope>
    <source>
        <strain evidence="8">PN_DK_2014</strain>
    </source>
</reference>
<organism evidence="8 9">
    <name type="scientific">Toxocara canis</name>
    <name type="common">Canine roundworm</name>
    <dbReference type="NCBI Taxonomy" id="6265"/>
    <lineage>
        <taxon>Eukaryota</taxon>
        <taxon>Metazoa</taxon>
        <taxon>Ecdysozoa</taxon>
        <taxon>Nematoda</taxon>
        <taxon>Chromadorea</taxon>
        <taxon>Rhabditida</taxon>
        <taxon>Spirurina</taxon>
        <taxon>Ascaridomorpha</taxon>
        <taxon>Ascaridoidea</taxon>
        <taxon>Toxocaridae</taxon>
        <taxon>Toxocara</taxon>
    </lineage>
</organism>
<dbReference type="GO" id="GO:0004359">
    <property type="term" value="F:glutaminase activity"/>
    <property type="evidence" value="ECO:0007669"/>
    <property type="project" value="UniProtKB-EC"/>
</dbReference>
<dbReference type="InterPro" id="IPR015868">
    <property type="entry name" value="Glutaminase"/>
</dbReference>
<evidence type="ECO:0000259" key="7">
    <source>
        <dbReference type="Pfam" id="PF17959"/>
    </source>
</evidence>
<evidence type="ECO:0000256" key="2">
    <source>
        <dbReference type="ARBA" id="ARBA00012918"/>
    </source>
</evidence>
<proteinExistence type="inferred from homology"/>
<dbReference type="EMBL" id="JPKZ01002780">
    <property type="protein sequence ID" value="KHN75158.1"/>
    <property type="molecule type" value="Genomic_DNA"/>
</dbReference>
<dbReference type="InterPro" id="IPR041541">
    <property type="entry name" value="Glutaminase_EF-hand"/>
</dbReference>
<dbReference type="InterPro" id="IPR012338">
    <property type="entry name" value="Beta-lactam/transpept-like"/>
</dbReference>